<gene>
    <name evidence="3" type="ordered locus">Halhy_3241</name>
</gene>
<dbReference type="eggNOG" id="COG0845">
    <property type="taxonomic scope" value="Bacteria"/>
</dbReference>
<accession>F4KS14</accession>
<dbReference type="Proteomes" id="UP000008461">
    <property type="component" value="Chromosome"/>
</dbReference>
<evidence type="ECO:0000313" key="4">
    <source>
        <dbReference type="Proteomes" id="UP000008461"/>
    </source>
</evidence>
<dbReference type="STRING" id="760192.Halhy_3241"/>
<evidence type="ECO:0000313" key="3">
    <source>
        <dbReference type="EMBL" id="AEE51101.1"/>
    </source>
</evidence>
<keyword evidence="2" id="KW-0472">Membrane</keyword>
<feature type="coiled-coil region" evidence="1">
    <location>
        <begin position="213"/>
        <end position="265"/>
    </location>
</feature>
<reference key="2">
    <citation type="submission" date="2011-04" db="EMBL/GenBank/DDBJ databases">
        <title>Complete sequence of chromosome of Haliscomenobacter hydrossis DSM 1100.</title>
        <authorList>
            <consortium name="US DOE Joint Genome Institute (JGI-PGF)"/>
            <person name="Lucas S."/>
            <person name="Han J."/>
            <person name="Lapidus A."/>
            <person name="Bruce D."/>
            <person name="Goodwin L."/>
            <person name="Pitluck S."/>
            <person name="Peters L."/>
            <person name="Kyrpides N."/>
            <person name="Mavromatis K."/>
            <person name="Ivanova N."/>
            <person name="Ovchinnikova G."/>
            <person name="Pagani I."/>
            <person name="Daligault H."/>
            <person name="Detter J.C."/>
            <person name="Han C."/>
            <person name="Land M."/>
            <person name="Hauser L."/>
            <person name="Markowitz V."/>
            <person name="Cheng J.-F."/>
            <person name="Hugenholtz P."/>
            <person name="Woyke T."/>
            <person name="Wu D."/>
            <person name="Verbarg S."/>
            <person name="Frueling A."/>
            <person name="Brambilla E."/>
            <person name="Klenk H.-P."/>
            <person name="Eisen J.A."/>
        </authorList>
    </citation>
    <scope>NUCLEOTIDE SEQUENCE</scope>
    <source>
        <strain>DSM 1100</strain>
    </source>
</reference>
<keyword evidence="2" id="KW-1133">Transmembrane helix</keyword>
<reference evidence="3 4" key="1">
    <citation type="journal article" date="2011" name="Stand. Genomic Sci.">
        <title>Complete genome sequence of Haliscomenobacter hydrossis type strain (O).</title>
        <authorList>
            <consortium name="US DOE Joint Genome Institute (JGI-PGF)"/>
            <person name="Daligault H."/>
            <person name="Lapidus A."/>
            <person name="Zeytun A."/>
            <person name="Nolan M."/>
            <person name="Lucas S."/>
            <person name="Del Rio T.G."/>
            <person name="Tice H."/>
            <person name="Cheng J.F."/>
            <person name="Tapia R."/>
            <person name="Han C."/>
            <person name="Goodwin L."/>
            <person name="Pitluck S."/>
            <person name="Liolios K."/>
            <person name="Pagani I."/>
            <person name="Ivanova N."/>
            <person name="Huntemann M."/>
            <person name="Mavromatis K."/>
            <person name="Mikhailova N."/>
            <person name="Pati A."/>
            <person name="Chen A."/>
            <person name="Palaniappan K."/>
            <person name="Land M."/>
            <person name="Hauser L."/>
            <person name="Brambilla E.M."/>
            <person name="Rohde M."/>
            <person name="Verbarg S."/>
            <person name="Goker M."/>
            <person name="Bristow J."/>
            <person name="Eisen J.A."/>
            <person name="Markowitz V."/>
            <person name="Hugenholtz P."/>
            <person name="Kyrpides N.C."/>
            <person name="Klenk H.P."/>
            <person name="Woyke T."/>
        </authorList>
    </citation>
    <scope>NUCLEOTIDE SEQUENCE [LARGE SCALE GENOMIC DNA]</scope>
    <source>
        <strain evidence="4">ATCC 27775 / DSM 1100 / LMG 10767 / O</strain>
    </source>
</reference>
<evidence type="ECO:0000256" key="1">
    <source>
        <dbReference type="SAM" id="Coils"/>
    </source>
</evidence>
<dbReference type="KEGG" id="hhy:Halhy_3241"/>
<dbReference type="PANTHER" id="PTHR30386">
    <property type="entry name" value="MEMBRANE FUSION SUBUNIT OF EMRAB-TOLC MULTIDRUG EFFLUX PUMP"/>
    <property type="match status" value="1"/>
</dbReference>
<dbReference type="RefSeq" id="WP_013765642.1">
    <property type="nucleotide sequence ID" value="NC_015510.1"/>
</dbReference>
<evidence type="ECO:0000256" key="2">
    <source>
        <dbReference type="SAM" id="Phobius"/>
    </source>
</evidence>
<dbReference type="OrthoDB" id="9760528at2"/>
<dbReference type="AlphaFoldDB" id="F4KS14"/>
<dbReference type="EMBL" id="CP002691">
    <property type="protein sequence ID" value="AEE51101.1"/>
    <property type="molecule type" value="Genomic_DNA"/>
</dbReference>
<keyword evidence="4" id="KW-1185">Reference proteome</keyword>
<dbReference type="SUPFAM" id="SSF51230">
    <property type="entry name" value="Single hybrid motif"/>
    <property type="match status" value="1"/>
</dbReference>
<feature type="transmembrane region" description="Helical" evidence="2">
    <location>
        <begin position="33"/>
        <end position="52"/>
    </location>
</feature>
<dbReference type="HOGENOM" id="CLU_038456_0_0_10"/>
<feature type="coiled-coil region" evidence="1">
    <location>
        <begin position="129"/>
        <end position="167"/>
    </location>
</feature>
<dbReference type="InterPro" id="IPR011053">
    <property type="entry name" value="Single_hybrid_motif"/>
</dbReference>
<protein>
    <submittedName>
        <fullName evidence="3">Uncharacterized protein</fullName>
    </submittedName>
</protein>
<dbReference type="InterPro" id="IPR050739">
    <property type="entry name" value="MFP"/>
</dbReference>
<keyword evidence="2" id="KW-0812">Transmembrane</keyword>
<dbReference type="Gene3D" id="2.40.50.100">
    <property type="match status" value="1"/>
</dbReference>
<organism evidence="3 4">
    <name type="scientific">Haliscomenobacter hydrossis (strain ATCC 27775 / DSM 1100 / LMG 10767 / O)</name>
    <dbReference type="NCBI Taxonomy" id="760192"/>
    <lineage>
        <taxon>Bacteria</taxon>
        <taxon>Pseudomonadati</taxon>
        <taxon>Bacteroidota</taxon>
        <taxon>Saprospiria</taxon>
        <taxon>Saprospirales</taxon>
        <taxon>Haliscomenobacteraceae</taxon>
        <taxon>Haliscomenobacter</taxon>
    </lineage>
</organism>
<name>F4KS14_HALH1</name>
<proteinExistence type="predicted"/>
<sequence length="459" mass="52099">MLNISPESITAQIQQEKYKSFEKTSLSSANVMFARWMGGLFVLAVVFLFLPWTQNIQSKGKVTTLRPEQRPQTVQSTIAGQIEKWYVREGDTVRKGDTILHLTEIKADYFDPQIVQRTQKQVNAKTGSIGAYQRKATALQDQINAYREELTQKRNQLQNKLQQTRLKIITDSIAFRRAILDDSIARVQLKRTDALFRDGIKPRTEVEDKRFKVQETEAKVVDARNKLNISRQDLQILRTELSQAIAETAQKIAKAESDIASARSDQYTTEADISKLEIQVENYRQRNEFYFVLAPQDGIIAKAMQAGIGENIKDGDAIVSILPLEYTLAVEMYVKPLDYPLVNLGQEVRFLFDGWPAIVFSGWPGFSFGTFKGDVVAIDNIISDNGMYRILVAPDEVNGKPWPKALRPGSGAQGIALLQNVTLWYELWRQLNGFPPNYYQKEEGKSEEPKLKAPVKSLK</sequence>
<keyword evidence="1" id="KW-0175">Coiled coil</keyword>